<evidence type="ECO:0008006" key="4">
    <source>
        <dbReference type="Google" id="ProtNLM"/>
    </source>
</evidence>
<dbReference type="OMA" id="RWRKHAS"/>
<protein>
    <recommendedName>
        <fullName evidence="4">Retrotransposon gag domain-containing protein</fullName>
    </recommendedName>
</protein>
<name>A0A2G2YAG9_CAPAN</name>
<dbReference type="Proteomes" id="UP000222542">
    <property type="component" value="Unassembled WGS sequence"/>
</dbReference>
<evidence type="ECO:0000313" key="2">
    <source>
        <dbReference type="EMBL" id="PHT66756.1"/>
    </source>
</evidence>
<dbReference type="Gramene" id="PHT66756">
    <property type="protein sequence ID" value="PHT66756"/>
    <property type="gene ID" value="T459_31181"/>
</dbReference>
<dbReference type="EMBL" id="AYRZ02000012">
    <property type="protein sequence ID" value="PHT66756.1"/>
    <property type="molecule type" value="Genomic_DNA"/>
</dbReference>
<sequence>MWSFDGLIWEKHVLEVREPALNITGVQRCTSEPTFKLTGLYGDTHPPKFPPNTEKPFMTEEQEEMTRKLRSLELAMKNLQGLGDYKSVSYKDLCIGVGGKEELLIAYFGESLSGLPLEWFVNQDIDKWISRDDLANELVQQFQYNVELIPDKKSLTCRKKKNTESFREYAIRWREQAARVKPPMNESKIVEVFIQAQDETYYQHLLLALGKPFIEVLKMGEIIEEGIKTGCIVSFATLKATTQAIQKSSGSVGEKKNEEDASATVVGQQDRSRRPRRHRSQAPT</sequence>
<keyword evidence="3" id="KW-1185">Reference proteome</keyword>
<feature type="compositionally biased region" description="Basic residues" evidence="1">
    <location>
        <begin position="273"/>
        <end position="284"/>
    </location>
</feature>
<comment type="caution">
    <text evidence="2">The sequence shown here is derived from an EMBL/GenBank/DDBJ whole genome shotgun (WGS) entry which is preliminary data.</text>
</comment>
<evidence type="ECO:0000313" key="3">
    <source>
        <dbReference type="Proteomes" id="UP000222542"/>
    </source>
</evidence>
<dbReference type="STRING" id="4072.A0A2G2YAG9"/>
<feature type="region of interest" description="Disordered" evidence="1">
    <location>
        <begin position="246"/>
        <end position="284"/>
    </location>
</feature>
<gene>
    <name evidence="2" type="ORF">T459_31181</name>
</gene>
<dbReference type="AlphaFoldDB" id="A0A2G2YAG9"/>
<organism evidence="2 3">
    <name type="scientific">Capsicum annuum</name>
    <name type="common">Capsicum pepper</name>
    <dbReference type="NCBI Taxonomy" id="4072"/>
    <lineage>
        <taxon>Eukaryota</taxon>
        <taxon>Viridiplantae</taxon>
        <taxon>Streptophyta</taxon>
        <taxon>Embryophyta</taxon>
        <taxon>Tracheophyta</taxon>
        <taxon>Spermatophyta</taxon>
        <taxon>Magnoliopsida</taxon>
        <taxon>eudicotyledons</taxon>
        <taxon>Gunneridae</taxon>
        <taxon>Pentapetalae</taxon>
        <taxon>asterids</taxon>
        <taxon>lamiids</taxon>
        <taxon>Solanales</taxon>
        <taxon>Solanaceae</taxon>
        <taxon>Solanoideae</taxon>
        <taxon>Capsiceae</taxon>
        <taxon>Capsicum</taxon>
    </lineage>
</organism>
<dbReference type="PANTHER" id="PTHR33223:SF8">
    <property type="entry name" value="OS04G0172440 PROTEIN"/>
    <property type="match status" value="1"/>
</dbReference>
<proteinExistence type="predicted"/>
<dbReference type="PANTHER" id="PTHR33223">
    <property type="entry name" value="CCHC-TYPE DOMAIN-CONTAINING PROTEIN"/>
    <property type="match status" value="1"/>
</dbReference>
<evidence type="ECO:0000256" key="1">
    <source>
        <dbReference type="SAM" id="MobiDB-lite"/>
    </source>
</evidence>
<accession>A0A2G2YAG9</accession>
<reference evidence="2 3" key="2">
    <citation type="journal article" date="2017" name="Genome Biol.">
        <title>New reference genome sequences of hot pepper reveal the massive evolution of plant disease-resistance genes by retroduplication.</title>
        <authorList>
            <person name="Kim S."/>
            <person name="Park J."/>
            <person name="Yeom S.I."/>
            <person name="Kim Y.M."/>
            <person name="Seo E."/>
            <person name="Kim K.T."/>
            <person name="Kim M.S."/>
            <person name="Lee J.M."/>
            <person name="Cheong K."/>
            <person name="Shin H.S."/>
            <person name="Kim S.B."/>
            <person name="Han K."/>
            <person name="Lee J."/>
            <person name="Park M."/>
            <person name="Lee H.A."/>
            <person name="Lee H.Y."/>
            <person name="Lee Y."/>
            <person name="Oh S."/>
            <person name="Lee J.H."/>
            <person name="Choi E."/>
            <person name="Choi E."/>
            <person name="Lee S.E."/>
            <person name="Jeon J."/>
            <person name="Kim H."/>
            <person name="Choi G."/>
            <person name="Song H."/>
            <person name="Lee J."/>
            <person name="Lee S.C."/>
            <person name="Kwon J.K."/>
            <person name="Lee H.Y."/>
            <person name="Koo N."/>
            <person name="Hong Y."/>
            <person name="Kim R.W."/>
            <person name="Kang W.H."/>
            <person name="Huh J.H."/>
            <person name="Kang B.C."/>
            <person name="Yang T.J."/>
            <person name="Lee Y.H."/>
            <person name="Bennetzen J.L."/>
            <person name="Choi D."/>
        </authorList>
    </citation>
    <scope>NUCLEOTIDE SEQUENCE [LARGE SCALE GENOMIC DNA]</scope>
    <source>
        <strain evidence="3">cv. CM334</strain>
    </source>
</reference>
<reference evidence="2 3" key="1">
    <citation type="journal article" date="2014" name="Nat. Genet.">
        <title>Genome sequence of the hot pepper provides insights into the evolution of pungency in Capsicum species.</title>
        <authorList>
            <person name="Kim S."/>
            <person name="Park M."/>
            <person name="Yeom S.I."/>
            <person name="Kim Y.M."/>
            <person name="Lee J.M."/>
            <person name="Lee H.A."/>
            <person name="Seo E."/>
            <person name="Choi J."/>
            <person name="Cheong K."/>
            <person name="Kim K.T."/>
            <person name="Jung K."/>
            <person name="Lee G.W."/>
            <person name="Oh S.K."/>
            <person name="Bae C."/>
            <person name="Kim S.B."/>
            <person name="Lee H.Y."/>
            <person name="Kim S.Y."/>
            <person name="Kim M.S."/>
            <person name="Kang B.C."/>
            <person name="Jo Y.D."/>
            <person name="Yang H.B."/>
            <person name="Jeong H.J."/>
            <person name="Kang W.H."/>
            <person name="Kwon J.K."/>
            <person name="Shin C."/>
            <person name="Lim J.Y."/>
            <person name="Park J.H."/>
            <person name="Huh J.H."/>
            <person name="Kim J.S."/>
            <person name="Kim B.D."/>
            <person name="Cohen O."/>
            <person name="Paran I."/>
            <person name="Suh M.C."/>
            <person name="Lee S.B."/>
            <person name="Kim Y.K."/>
            <person name="Shin Y."/>
            <person name="Noh S.J."/>
            <person name="Park J."/>
            <person name="Seo Y.S."/>
            <person name="Kwon S.Y."/>
            <person name="Kim H.A."/>
            <person name="Park J.M."/>
            <person name="Kim H.J."/>
            <person name="Choi S.B."/>
            <person name="Bosland P.W."/>
            <person name="Reeves G."/>
            <person name="Jo S.H."/>
            <person name="Lee B.W."/>
            <person name="Cho H.T."/>
            <person name="Choi H.S."/>
            <person name="Lee M.S."/>
            <person name="Yu Y."/>
            <person name="Do Choi Y."/>
            <person name="Park B.S."/>
            <person name="van Deynze A."/>
            <person name="Ashrafi H."/>
            <person name="Hill T."/>
            <person name="Kim W.T."/>
            <person name="Pai H.S."/>
            <person name="Ahn H.K."/>
            <person name="Yeam I."/>
            <person name="Giovannoni J.J."/>
            <person name="Rose J.K."/>
            <person name="Sorensen I."/>
            <person name="Lee S.J."/>
            <person name="Kim R.W."/>
            <person name="Choi I.Y."/>
            <person name="Choi B.S."/>
            <person name="Lim J.S."/>
            <person name="Lee Y.H."/>
            <person name="Choi D."/>
        </authorList>
    </citation>
    <scope>NUCLEOTIDE SEQUENCE [LARGE SCALE GENOMIC DNA]</scope>
    <source>
        <strain evidence="3">cv. CM334</strain>
    </source>
</reference>